<organism evidence="2 3">
    <name type="scientific">Aspergillus chevalieri</name>
    <name type="common">Eurotium chevalieri</name>
    <dbReference type="NCBI Taxonomy" id="182096"/>
    <lineage>
        <taxon>Eukaryota</taxon>
        <taxon>Fungi</taxon>
        <taxon>Dikarya</taxon>
        <taxon>Ascomycota</taxon>
        <taxon>Pezizomycotina</taxon>
        <taxon>Eurotiomycetes</taxon>
        <taxon>Eurotiomycetidae</taxon>
        <taxon>Eurotiales</taxon>
        <taxon>Aspergillaceae</taxon>
        <taxon>Aspergillus</taxon>
        <taxon>Aspergillus subgen. Aspergillus</taxon>
    </lineage>
</organism>
<dbReference type="AlphaFoldDB" id="A0A7R7VG66"/>
<keyword evidence="3" id="KW-1185">Reference proteome</keyword>
<dbReference type="KEGG" id="ache:ACHE_10615A"/>
<reference evidence="2" key="1">
    <citation type="submission" date="2021-01" db="EMBL/GenBank/DDBJ databases">
        <authorList>
            <consortium name="Aspergillus chevalieri M1 genome sequencing consortium"/>
            <person name="Kazuki M."/>
            <person name="Futagami T."/>
        </authorList>
    </citation>
    <scope>NUCLEOTIDE SEQUENCE</scope>
    <source>
        <strain evidence="2">M1</strain>
    </source>
</reference>
<protein>
    <submittedName>
        <fullName evidence="2">Uncharacterized protein</fullName>
    </submittedName>
</protein>
<dbReference type="RefSeq" id="XP_043131735.1">
    <property type="nucleotide sequence ID" value="XM_043281242.1"/>
</dbReference>
<evidence type="ECO:0000256" key="1">
    <source>
        <dbReference type="SAM" id="SignalP"/>
    </source>
</evidence>
<proteinExistence type="predicted"/>
<evidence type="ECO:0000313" key="2">
    <source>
        <dbReference type="EMBL" id="BCR83213.1"/>
    </source>
</evidence>
<dbReference type="GeneID" id="66977572"/>
<keyword evidence="1" id="KW-0732">Signal</keyword>
<name>A0A7R7VG66_ASPCH</name>
<sequence>MSASVRSSKMLLTSLMLLAGAPFALAECKCNPIDDCWPSPSKWNALNTSVDGQLIYNQPIAKPCYPGSGYDTQLYQDISEQWTESPFQELSLIGYTYSTVNTCSPINAHYVNWVMRRFTPSARQSG</sequence>
<accession>A0A7R7VG66</accession>
<dbReference type="EMBL" id="AP024416">
    <property type="protein sequence ID" value="BCR83213.1"/>
    <property type="molecule type" value="Genomic_DNA"/>
</dbReference>
<evidence type="ECO:0000313" key="3">
    <source>
        <dbReference type="Proteomes" id="UP000637239"/>
    </source>
</evidence>
<reference evidence="2" key="2">
    <citation type="submission" date="2021-02" db="EMBL/GenBank/DDBJ databases">
        <title>Aspergillus chevalieri M1 genome sequence.</title>
        <authorList>
            <person name="Kadooka C."/>
            <person name="Mori K."/>
            <person name="Futagami T."/>
        </authorList>
    </citation>
    <scope>NUCLEOTIDE SEQUENCE</scope>
    <source>
        <strain evidence="2">M1</strain>
    </source>
</reference>
<gene>
    <name evidence="2" type="ORF">ACHE_10615A</name>
</gene>
<feature type="chain" id="PRO_5031537279" evidence="1">
    <location>
        <begin position="27"/>
        <end position="126"/>
    </location>
</feature>
<feature type="signal peptide" evidence="1">
    <location>
        <begin position="1"/>
        <end position="26"/>
    </location>
</feature>
<dbReference type="Proteomes" id="UP000637239">
    <property type="component" value="Chromosome 1"/>
</dbReference>